<dbReference type="InterPro" id="IPR002716">
    <property type="entry name" value="PIN_dom"/>
</dbReference>
<dbReference type="AlphaFoldDB" id="A0A1Z4M338"/>
<name>A0A1Z4M338_9CYAN</name>
<evidence type="ECO:0000313" key="2">
    <source>
        <dbReference type="EMBL" id="BAY87798.1"/>
    </source>
</evidence>
<dbReference type="Gene3D" id="3.40.50.1010">
    <property type="entry name" value="5'-nuclease"/>
    <property type="match status" value="1"/>
</dbReference>
<dbReference type="SUPFAM" id="SSF88723">
    <property type="entry name" value="PIN domain-like"/>
    <property type="match status" value="1"/>
</dbReference>
<dbReference type="Pfam" id="PF01850">
    <property type="entry name" value="PIN"/>
    <property type="match status" value="1"/>
</dbReference>
<sequence length="133" mass="15251">MSKSLFLDANVLYNIIQNRPNAKELKRVVAEYEFIFVSAISELFAYNYCFYTEINTGKKFTNDLEKLLSICHIIQTSSQVTKNAKSILKGKDFEDAVQVATAIHNKCDCILTSDKEMYENYSNLIEIIFVPKS</sequence>
<dbReference type="Proteomes" id="UP000218418">
    <property type="component" value="Plasmid plasmid2"/>
</dbReference>
<accession>A0A1Z4M338</accession>
<dbReference type="InterPro" id="IPR029060">
    <property type="entry name" value="PIN-like_dom_sf"/>
</dbReference>
<dbReference type="EMBL" id="AP018229">
    <property type="protein sequence ID" value="BAY87798.1"/>
    <property type="molecule type" value="Genomic_DNA"/>
</dbReference>
<keyword evidence="2" id="KW-0614">Plasmid</keyword>
<keyword evidence="3" id="KW-1185">Reference proteome</keyword>
<gene>
    <name evidence="2" type="ORF">NIES267_73220</name>
</gene>
<evidence type="ECO:0000259" key="1">
    <source>
        <dbReference type="Pfam" id="PF01850"/>
    </source>
</evidence>
<protein>
    <recommendedName>
        <fullName evidence="1">PIN domain-containing protein</fullName>
    </recommendedName>
</protein>
<geneLocation type="plasmid" evidence="3">
    <name>Plasmid2 dna</name>
</geneLocation>
<dbReference type="OrthoDB" id="9787727at2"/>
<proteinExistence type="predicted"/>
<organism evidence="2 3">
    <name type="scientific">Calothrix parasitica NIES-267</name>
    <dbReference type="NCBI Taxonomy" id="1973488"/>
    <lineage>
        <taxon>Bacteria</taxon>
        <taxon>Bacillati</taxon>
        <taxon>Cyanobacteriota</taxon>
        <taxon>Cyanophyceae</taxon>
        <taxon>Nostocales</taxon>
        <taxon>Calotrichaceae</taxon>
        <taxon>Calothrix</taxon>
    </lineage>
</organism>
<evidence type="ECO:0000313" key="3">
    <source>
        <dbReference type="Proteomes" id="UP000218418"/>
    </source>
</evidence>
<reference evidence="2 3" key="1">
    <citation type="submission" date="2017-06" db="EMBL/GenBank/DDBJ databases">
        <title>Genome sequencing of cyanobaciteial culture collection at National Institute for Environmental Studies (NIES).</title>
        <authorList>
            <person name="Hirose Y."/>
            <person name="Shimura Y."/>
            <person name="Fujisawa T."/>
            <person name="Nakamura Y."/>
            <person name="Kawachi M."/>
        </authorList>
    </citation>
    <scope>NUCLEOTIDE SEQUENCE [LARGE SCALE GENOMIC DNA]</scope>
    <source>
        <strain evidence="2 3">NIES-267</strain>
        <plasmid evidence="3">Plasmid2 dna</plasmid>
    </source>
</reference>
<dbReference type="CDD" id="cd09854">
    <property type="entry name" value="PIN_VapC-like"/>
    <property type="match status" value="1"/>
</dbReference>
<feature type="domain" description="PIN" evidence="1">
    <location>
        <begin position="6"/>
        <end position="119"/>
    </location>
</feature>